<dbReference type="EMBL" id="UZAH01003640">
    <property type="protein sequence ID" value="VDO25193.1"/>
    <property type="molecule type" value="Genomic_DNA"/>
</dbReference>
<reference evidence="1 2" key="1">
    <citation type="submission" date="2018-11" db="EMBL/GenBank/DDBJ databases">
        <authorList>
            <consortium name="Pathogen Informatics"/>
        </authorList>
    </citation>
    <scope>NUCLEOTIDE SEQUENCE [LARGE SCALE GENOMIC DNA]</scope>
</reference>
<evidence type="ECO:0000313" key="2">
    <source>
        <dbReference type="Proteomes" id="UP000050761"/>
    </source>
</evidence>
<gene>
    <name evidence="1" type="ORF">HPBE_LOCUS2429</name>
</gene>
<dbReference type="Proteomes" id="UP000050761">
    <property type="component" value="Unassembled WGS sequence"/>
</dbReference>
<sequence>MAPHNYGPMAKSPLLLKSIKADRKRSAKQSVMPAYYDRRHECYFFVRLTTAIQTLVERASPNRLEGWTASLLRECSAVYNGTCGKIVEENRRGELWGFGTAMSCLTPCDKCTRRPHTVVAHLEDRHGATLLYPSLPLLRVPQGPKFVDFALEQLVFEFERPETDI</sequence>
<dbReference type="AlphaFoldDB" id="A0A183F8D6"/>
<keyword evidence="2" id="KW-1185">Reference proteome</keyword>
<evidence type="ECO:0000313" key="1">
    <source>
        <dbReference type="EMBL" id="VDO25193.1"/>
    </source>
</evidence>
<accession>A0A183F8D6</accession>
<organism evidence="2 3">
    <name type="scientific">Heligmosomoides polygyrus</name>
    <name type="common">Parasitic roundworm</name>
    <dbReference type="NCBI Taxonomy" id="6339"/>
    <lineage>
        <taxon>Eukaryota</taxon>
        <taxon>Metazoa</taxon>
        <taxon>Ecdysozoa</taxon>
        <taxon>Nematoda</taxon>
        <taxon>Chromadorea</taxon>
        <taxon>Rhabditida</taxon>
        <taxon>Rhabditina</taxon>
        <taxon>Rhabditomorpha</taxon>
        <taxon>Strongyloidea</taxon>
        <taxon>Heligmosomidae</taxon>
        <taxon>Heligmosomoides</taxon>
    </lineage>
</organism>
<evidence type="ECO:0000313" key="3">
    <source>
        <dbReference type="WBParaSite" id="HPBE_0000242801-mRNA-1"/>
    </source>
</evidence>
<accession>A0A3P7UYE8</accession>
<protein>
    <submittedName>
        <fullName evidence="3">CMP/dCMP-type deaminase domain-containing protein</fullName>
    </submittedName>
</protein>
<reference evidence="3" key="2">
    <citation type="submission" date="2019-09" db="UniProtKB">
        <authorList>
            <consortium name="WormBaseParasite"/>
        </authorList>
    </citation>
    <scope>IDENTIFICATION</scope>
</reference>
<dbReference type="WBParaSite" id="HPBE_0000242801-mRNA-1">
    <property type="protein sequence ID" value="HPBE_0000242801-mRNA-1"/>
    <property type="gene ID" value="HPBE_0000242801"/>
</dbReference>
<proteinExistence type="predicted"/>
<name>A0A183F8D6_HELPZ</name>